<gene>
    <name evidence="2" type="ORF">M8014_07870</name>
</gene>
<dbReference type="EMBL" id="JAMGZK010000044">
    <property type="protein sequence ID" value="MCU6664257.1"/>
    <property type="molecule type" value="Genomic_DNA"/>
</dbReference>
<keyword evidence="1" id="KW-0812">Transmembrane</keyword>
<feature type="transmembrane region" description="Helical" evidence="1">
    <location>
        <begin position="6"/>
        <end position="24"/>
    </location>
</feature>
<sequence length="171" mass="18729">MTETISGILTHTPVWVYVLLVFLISRGIKARKPATVALEKLAIIPAIFLIWDLYDMVMYREQSVATWSLWLVGLLSGAAMGYVLIKRAAVTRAPAPRSIHRPADYSALPFMMLTFAVKYVLGVMTAMSPELLQRPGVSACVIIVGGVFAGVFVGKFVRYVGVYMSAEVMPG</sequence>
<evidence type="ECO:0000256" key="1">
    <source>
        <dbReference type="SAM" id="Phobius"/>
    </source>
</evidence>
<accession>A0A9J6PZV5</accession>
<feature type="transmembrane region" description="Helical" evidence="1">
    <location>
        <begin position="66"/>
        <end position="85"/>
    </location>
</feature>
<organism evidence="2 3">
    <name type="scientific">Silvania hatchlandensis</name>
    <dbReference type="NCBI Taxonomy" id="2926469"/>
    <lineage>
        <taxon>Bacteria</taxon>
        <taxon>Pseudomonadati</taxon>
        <taxon>Pseudomonadota</taxon>
        <taxon>Gammaproteobacteria</taxon>
        <taxon>Enterobacterales</taxon>
        <taxon>Enterobacteriaceae</taxon>
        <taxon>Silvania</taxon>
    </lineage>
</organism>
<evidence type="ECO:0008006" key="4">
    <source>
        <dbReference type="Google" id="ProtNLM"/>
    </source>
</evidence>
<keyword evidence="3" id="KW-1185">Reference proteome</keyword>
<feature type="transmembrane region" description="Helical" evidence="1">
    <location>
        <begin position="105"/>
        <end position="124"/>
    </location>
</feature>
<feature type="transmembrane region" description="Helical" evidence="1">
    <location>
        <begin position="36"/>
        <end position="54"/>
    </location>
</feature>
<dbReference type="AlphaFoldDB" id="A0A9J6PZV5"/>
<reference evidence="2" key="1">
    <citation type="submission" date="2022-05" db="EMBL/GenBank/DDBJ databases">
        <title>Description of a novel species of Leclercia; Leclercia tamurae and the Proposal for a Novel Genus Silvania gen. nov. Containing Two Novel Species Silvania hatchlandensis sp. nov. and Silvania confinis sp. nov. Isolated from the Rhizosphere of Oak.</title>
        <authorList>
            <person name="Maddock D.W."/>
            <person name="Brady C.L."/>
            <person name="Denman S."/>
            <person name="Arnold D."/>
        </authorList>
    </citation>
    <scope>NUCLEOTIDE SEQUENCE</scope>
    <source>
        <strain evidence="2">H19S6</strain>
    </source>
</reference>
<evidence type="ECO:0000313" key="3">
    <source>
        <dbReference type="Proteomes" id="UP001063816"/>
    </source>
</evidence>
<keyword evidence="1" id="KW-1133">Transmembrane helix</keyword>
<keyword evidence="1" id="KW-0472">Membrane</keyword>
<name>A0A9J6PZV5_9ENTR</name>
<dbReference type="Pfam" id="PF20327">
    <property type="entry name" value="DUF6622"/>
    <property type="match status" value="1"/>
</dbReference>
<proteinExistence type="predicted"/>
<protein>
    <recommendedName>
        <fullName evidence="4">DUF1453 domain-containing protein</fullName>
    </recommendedName>
</protein>
<feature type="transmembrane region" description="Helical" evidence="1">
    <location>
        <begin position="136"/>
        <end position="157"/>
    </location>
</feature>
<dbReference type="Proteomes" id="UP001063816">
    <property type="component" value="Unassembled WGS sequence"/>
</dbReference>
<comment type="caution">
    <text evidence="2">The sequence shown here is derived from an EMBL/GenBank/DDBJ whole genome shotgun (WGS) entry which is preliminary data.</text>
</comment>
<dbReference type="RefSeq" id="WP_271281967.1">
    <property type="nucleotide sequence ID" value="NZ_JAMGZK010000044.1"/>
</dbReference>
<dbReference type="InterPro" id="IPR046730">
    <property type="entry name" value="DUF6622"/>
</dbReference>
<evidence type="ECO:0000313" key="2">
    <source>
        <dbReference type="EMBL" id="MCU6664257.1"/>
    </source>
</evidence>